<organism evidence="1 2">
    <name type="scientific">Lecanicillium saksenae</name>
    <dbReference type="NCBI Taxonomy" id="468837"/>
    <lineage>
        <taxon>Eukaryota</taxon>
        <taxon>Fungi</taxon>
        <taxon>Dikarya</taxon>
        <taxon>Ascomycota</taxon>
        <taxon>Pezizomycotina</taxon>
        <taxon>Sordariomycetes</taxon>
        <taxon>Hypocreomycetidae</taxon>
        <taxon>Hypocreales</taxon>
        <taxon>Cordycipitaceae</taxon>
        <taxon>Lecanicillium</taxon>
    </lineage>
</organism>
<proteinExistence type="predicted"/>
<evidence type="ECO:0000313" key="2">
    <source>
        <dbReference type="Proteomes" id="UP001148737"/>
    </source>
</evidence>
<reference evidence="1" key="1">
    <citation type="submission" date="2022-07" db="EMBL/GenBank/DDBJ databases">
        <title>Genome Sequence of Lecanicillium saksenae.</title>
        <authorList>
            <person name="Buettner E."/>
        </authorList>
    </citation>
    <scope>NUCLEOTIDE SEQUENCE</scope>
    <source>
        <strain evidence="1">VT-O1</strain>
    </source>
</reference>
<evidence type="ECO:0000313" key="1">
    <source>
        <dbReference type="EMBL" id="KAJ3477606.1"/>
    </source>
</evidence>
<sequence>MYNLHPLDPFTSLQQFCNMGGTESSMNRDARRGSEKRDRERDERRQKEAWRQEYERDERHQKETWRQECERRIAEEETKTRKAKEAEESYRRRAEKAEAKLRELDRANRHDGRARESELPSRAKERIDRKSELELETEDSTSSMDSCKIFSAAIVPAMSSVPLPAAAAVAETSAKTEDPVAPSEVSDSDTDVAENPRKPSDATPSVMTGADEESVDMARQETTVSQVTPSVVTDVPRGEDEQQQQEHTPTAQYLNSPGGYYTHNNRIPGAISPGYPQGHPQGPAQGPVQQQQDTRRSFTGPAYGPGMGQAPPAAIHARRLRPARSAIGAVYRVVQPMEGPQDQDGRHQPVVP</sequence>
<keyword evidence="2" id="KW-1185">Reference proteome</keyword>
<gene>
    <name evidence="1" type="ORF">NLG97_g8793</name>
</gene>
<protein>
    <submittedName>
        <fullName evidence="1">Uncharacterized protein</fullName>
    </submittedName>
</protein>
<name>A0ACC1QJU6_9HYPO</name>
<comment type="caution">
    <text evidence="1">The sequence shown here is derived from an EMBL/GenBank/DDBJ whole genome shotgun (WGS) entry which is preliminary data.</text>
</comment>
<dbReference type="EMBL" id="JANAKD010001635">
    <property type="protein sequence ID" value="KAJ3477606.1"/>
    <property type="molecule type" value="Genomic_DNA"/>
</dbReference>
<accession>A0ACC1QJU6</accession>
<dbReference type="Proteomes" id="UP001148737">
    <property type="component" value="Unassembled WGS sequence"/>
</dbReference>